<evidence type="ECO:0000256" key="1">
    <source>
        <dbReference type="SAM" id="SignalP"/>
    </source>
</evidence>
<dbReference type="CDD" id="cd13440">
    <property type="entry name" value="CamS_repeat_2"/>
    <property type="match status" value="1"/>
</dbReference>
<evidence type="ECO:0000313" key="2">
    <source>
        <dbReference type="EMBL" id="MDC3425393.1"/>
    </source>
</evidence>
<organism evidence="2 3">
    <name type="scientific">Terrihalobacillus insolitus</name>
    <dbReference type="NCBI Taxonomy" id="2950438"/>
    <lineage>
        <taxon>Bacteria</taxon>
        <taxon>Bacillati</taxon>
        <taxon>Bacillota</taxon>
        <taxon>Bacilli</taxon>
        <taxon>Bacillales</taxon>
        <taxon>Bacillaceae</taxon>
        <taxon>Terrihalobacillus</taxon>
    </lineage>
</organism>
<dbReference type="AlphaFoldDB" id="A0A9X4APB9"/>
<dbReference type="CDD" id="cd13441">
    <property type="entry name" value="CamS_repeat_1"/>
    <property type="match status" value="1"/>
</dbReference>
<feature type="chain" id="PRO_5040755947" evidence="1">
    <location>
        <begin position="19"/>
        <end position="406"/>
    </location>
</feature>
<dbReference type="Proteomes" id="UP001145050">
    <property type="component" value="Unassembled WGS sequence"/>
</dbReference>
<sequence>MKKISVLIIMLLVISACAPSYDKQEEVVEETKDDTQQQTAIVPSYNISNENYKVLLPYEPSEARGIIVNQMANRLDIDEFEEGLRRQSKEIFKPSNYYFQEGQYLGEDTVLNWLGRTMTDKQVDDYLSENKDLYKNDAEKQELKESLQIGLNPPIAEDELKEEDFRESPKYLSHILEQNFLKKGANDAVKLGGISIGLAMKSTYRFQTEIGGPYYYEDIPKADMLTEGKKIAEKIVDRLRQMDNLGDVPIMIGLYREEEQSAIVPGNFVAKTTVAGDKNSIGEWEPINEEYVLYPSNELKDKYFDDNESLKEFEQQVRKYFPNYVGVIGKAFYVNGNLQRLTIDLPIEFYGKAEVIGFTQYVYGLVMETFKNYFDLEVNIMSNDKQEALIVRKAGESEPYVYVYDQ</sequence>
<name>A0A9X4APB9_9BACI</name>
<dbReference type="PROSITE" id="PS51257">
    <property type="entry name" value="PROKAR_LIPOPROTEIN"/>
    <property type="match status" value="1"/>
</dbReference>
<dbReference type="PIRSF" id="PIRSF012509">
    <property type="entry name" value="CamS"/>
    <property type="match status" value="1"/>
</dbReference>
<dbReference type="InterPro" id="IPR011426">
    <property type="entry name" value="CamS"/>
</dbReference>
<comment type="caution">
    <text evidence="2">The sequence shown here is derived from an EMBL/GenBank/DDBJ whole genome shotgun (WGS) entry which is preliminary data.</text>
</comment>
<reference evidence="2" key="1">
    <citation type="submission" date="2022-06" db="EMBL/GenBank/DDBJ databases">
        <title>Aquibacillus sp. a new bacterium isolated from soil saline samples.</title>
        <authorList>
            <person name="Galisteo C."/>
            <person name="De La Haba R."/>
            <person name="Sanchez-Porro C."/>
            <person name="Ventosa A."/>
        </authorList>
    </citation>
    <scope>NUCLEOTIDE SEQUENCE</scope>
    <source>
        <strain evidence="2">3ASR75-11</strain>
    </source>
</reference>
<keyword evidence="1" id="KW-0732">Signal</keyword>
<accession>A0A9X4APB9</accession>
<protein>
    <submittedName>
        <fullName evidence="2">CamS family sex pheromone protein</fullName>
    </submittedName>
</protein>
<dbReference type="EMBL" id="JAMQKB010000014">
    <property type="protein sequence ID" value="MDC3425393.1"/>
    <property type="molecule type" value="Genomic_DNA"/>
</dbReference>
<evidence type="ECO:0000313" key="3">
    <source>
        <dbReference type="Proteomes" id="UP001145050"/>
    </source>
</evidence>
<feature type="signal peptide" evidence="1">
    <location>
        <begin position="1"/>
        <end position="18"/>
    </location>
</feature>
<keyword evidence="3" id="KW-1185">Reference proteome</keyword>
<dbReference type="Gene3D" id="3.10.570.10">
    <property type="entry name" value="sex pheromone staph- cam373 precursor domain"/>
    <property type="match status" value="1"/>
</dbReference>
<gene>
    <name evidence="2" type="ORF">NC797_12870</name>
</gene>
<dbReference type="RefSeq" id="WP_272437202.1">
    <property type="nucleotide sequence ID" value="NZ_JAMQKB010000014.1"/>
</dbReference>
<proteinExistence type="predicted"/>
<dbReference type="Pfam" id="PF07537">
    <property type="entry name" value="CamS"/>
    <property type="match status" value="1"/>
</dbReference>